<accession>A0A562MT57</accession>
<dbReference type="InterPro" id="IPR018303">
    <property type="entry name" value="ATPase_P-typ_P_site"/>
</dbReference>
<dbReference type="NCBIfam" id="TIGR01525">
    <property type="entry name" value="ATPase-IB_hvy"/>
    <property type="match status" value="1"/>
</dbReference>
<dbReference type="OrthoDB" id="9807843at2"/>
<dbReference type="FunFam" id="2.70.150.10:FF:000020">
    <property type="entry name" value="Copper-exporting P-type ATPase A"/>
    <property type="match status" value="1"/>
</dbReference>
<dbReference type="GO" id="GO:0060003">
    <property type="term" value="P:copper ion export"/>
    <property type="evidence" value="ECO:0007669"/>
    <property type="project" value="UniProtKB-ARBA"/>
</dbReference>
<dbReference type="SUPFAM" id="SSF81665">
    <property type="entry name" value="Calcium ATPase, transmembrane domain M"/>
    <property type="match status" value="1"/>
</dbReference>
<dbReference type="NCBIfam" id="TIGR01494">
    <property type="entry name" value="ATPase_P-type"/>
    <property type="match status" value="1"/>
</dbReference>
<dbReference type="CDD" id="cd00371">
    <property type="entry name" value="HMA"/>
    <property type="match status" value="1"/>
</dbReference>
<dbReference type="InterPro" id="IPR001757">
    <property type="entry name" value="P_typ_ATPase"/>
</dbReference>
<dbReference type="GO" id="GO:0016887">
    <property type="term" value="F:ATP hydrolysis activity"/>
    <property type="evidence" value="ECO:0007669"/>
    <property type="project" value="InterPro"/>
</dbReference>
<feature type="transmembrane region" description="Helical" evidence="11">
    <location>
        <begin position="235"/>
        <end position="252"/>
    </location>
</feature>
<evidence type="ECO:0000256" key="11">
    <source>
        <dbReference type="RuleBase" id="RU362081"/>
    </source>
</evidence>
<keyword evidence="6 11" id="KW-0547">Nucleotide-binding</keyword>
<name>A0A562MT57_9HYPH</name>
<dbReference type="GO" id="GO:0055070">
    <property type="term" value="P:copper ion homeostasis"/>
    <property type="evidence" value="ECO:0007669"/>
    <property type="project" value="TreeGrafter"/>
</dbReference>
<dbReference type="PANTHER" id="PTHR43520">
    <property type="entry name" value="ATP7, ISOFORM B"/>
    <property type="match status" value="1"/>
</dbReference>
<sequence length="800" mass="83989">MKKANLEVRDLVGMMDFAAVEKRLAALPGVAGVAMNAGSTTATIEFDEQRTSPQALAREIEACGFHCRGEVVPRHLCIPDGTTVAPGHPHATAGHGHAAMIEPAPAGQGKVPAKPPHDAMAHEMGHGAGMDMQGMVKDMRNRFLVSLVFTLPIFAMEPMGLGEPWLRPPFGLSEDVAMFFLASAAILYPVWPFLVAAWRAVRNGVLNMAVLVVLSVGTGYLFSVGATFFFEGQQFYEAASVLLVFILLGHWLEMRARAGASAAIRALLDLAPPKATVLRDGKEVEVATADVVLGDVVVLRPGNKLPVDGEVTDGTSTIDESMLTGESMPVTKKVGDKVIGATINKSGTLRYRSTKVGADTALAQIVKLVQEAQNSKAPAQLLADRASQWLVLAAIVIGLATFAVWFWWLGQPLLFAMTLTITVFVIACPDALGLATPMAVMVGTGLGAANGILFKNAAALEEATRLDVIVFDKTGTLTMGQPKVVEIVPAAGVSADEVLQVAAAVDQGSDHPLAVAIVERAKGLKLPEVSGFLNIEGKGASAVVVGSPVFLGNRRLMDEQKIDLLALGEKAETLKGEGRTVIHLARSGKLLGLIAIADTPRPTAIATIARLHEQGVRVAMLTGDNAGTAKRIADMLGIDIVLADVLPGQKVEKIKELQGQGLKVGMVGDGVNDAPALTQADVGFAIGAGTDVAIESADIVLMKSDPYDVVGAMTLSRATLRKMHQNLWWAVGYNVIAFPIAAGMFYPFLLSPEIAALAMSGSSALVAVNALLLKRTRLEGIRPAASTAGAVHEHPTGAPA</sequence>
<feature type="transmembrane region" description="Helical" evidence="11">
    <location>
        <begin position="754"/>
        <end position="773"/>
    </location>
</feature>
<dbReference type="Pfam" id="PF00403">
    <property type="entry name" value="HMA"/>
    <property type="match status" value="1"/>
</dbReference>
<keyword evidence="4 11" id="KW-0812">Transmembrane</keyword>
<dbReference type="InterPro" id="IPR008250">
    <property type="entry name" value="ATPase_P-typ_transduc_dom_A_sf"/>
</dbReference>
<dbReference type="InterPro" id="IPR023214">
    <property type="entry name" value="HAD_sf"/>
</dbReference>
<proteinExistence type="inferred from homology"/>
<dbReference type="NCBIfam" id="TIGR01511">
    <property type="entry name" value="ATPase-IB1_Cu"/>
    <property type="match status" value="1"/>
</dbReference>
<feature type="domain" description="HMA" evidence="13">
    <location>
        <begin position="19"/>
        <end position="66"/>
    </location>
</feature>
<evidence type="ECO:0000259" key="13">
    <source>
        <dbReference type="Pfam" id="PF00403"/>
    </source>
</evidence>
<gene>
    <name evidence="14" type="ORF">IQ26_06489</name>
</gene>
<evidence type="ECO:0000313" key="15">
    <source>
        <dbReference type="Proteomes" id="UP000317122"/>
    </source>
</evidence>
<dbReference type="CDD" id="cd02094">
    <property type="entry name" value="P-type_ATPase_Cu-like"/>
    <property type="match status" value="1"/>
</dbReference>
<dbReference type="GO" id="GO:0005886">
    <property type="term" value="C:plasma membrane"/>
    <property type="evidence" value="ECO:0007669"/>
    <property type="project" value="UniProtKB-SubCell"/>
</dbReference>
<comment type="caution">
    <text evidence="14">The sequence shown here is derived from an EMBL/GenBank/DDBJ whole genome shotgun (WGS) entry which is preliminary data.</text>
</comment>
<dbReference type="SFLD" id="SFLDS00003">
    <property type="entry name" value="Haloacid_Dehalogenase"/>
    <property type="match status" value="1"/>
</dbReference>
<dbReference type="SUPFAM" id="SSF55008">
    <property type="entry name" value="HMA, heavy metal-associated domain"/>
    <property type="match status" value="1"/>
</dbReference>
<dbReference type="PROSITE" id="PS00154">
    <property type="entry name" value="ATPASE_E1_E2"/>
    <property type="match status" value="1"/>
</dbReference>
<evidence type="ECO:0000256" key="7">
    <source>
        <dbReference type="ARBA" id="ARBA00022840"/>
    </source>
</evidence>
<dbReference type="InterPro" id="IPR023298">
    <property type="entry name" value="ATPase_P-typ_TM_dom_sf"/>
</dbReference>
<dbReference type="RefSeq" id="WP_145722444.1">
    <property type="nucleotide sequence ID" value="NZ_BSPF01000031.1"/>
</dbReference>
<keyword evidence="3 11" id="KW-1003">Cell membrane</keyword>
<evidence type="ECO:0000313" key="14">
    <source>
        <dbReference type="EMBL" id="TWI23102.1"/>
    </source>
</evidence>
<keyword evidence="7 11" id="KW-0067">ATP-binding</keyword>
<dbReference type="Pfam" id="PF00122">
    <property type="entry name" value="E1-E2_ATPase"/>
    <property type="match status" value="1"/>
</dbReference>
<dbReference type="InterPro" id="IPR036163">
    <property type="entry name" value="HMA_dom_sf"/>
</dbReference>
<keyword evidence="8" id="KW-1278">Translocase</keyword>
<comment type="subcellular location">
    <subcellularLocation>
        <location evidence="1">Cell membrane</location>
        <topology evidence="1">Multi-pass membrane protein</topology>
    </subcellularLocation>
</comment>
<dbReference type="GO" id="GO:0005524">
    <property type="term" value="F:ATP binding"/>
    <property type="evidence" value="ECO:0007669"/>
    <property type="project" value="UniProtKB-UniRule"/>
</dbReference>
<dbReference type="Gene3D" id="3.40.1110.10">
    <property type="entry name" value="Calcium-transporting ATPase, cytoplasmic domain N"/>
    <property type="match status" value="1"/>
</dbReference>
<dbReference type="SUPFAM" id="SSF56784">
    <property type="entry name" value="HAD-like"/>
    <property type="match status" value="1"/>
</dbReference>
<dbReference type="Proteomes" id="UP000317122">
    <property type="component" value="Unassembled WGS sequence"/>
</dbReference>
<organism evidence="14 15">
    <name type="scientific">Mesorhizobium tianshanense</name>
    <dbReference type="NCBI Taxonomy" id="39844"/>
    <lineage>
        <taxon>Bacteria</taxon>
        <taxon>Pseudomonadati</taxon>
        <taxon>Pseudomonadota</taxon>
        <taxon>Alphaproteobacteria</taxon>
        <taxon>Hyphomicrobiales</taxon>
        <taxon>Phyllobacteriaceae</taxon>
        <taxon>Mesorhizobium</taxon>
    </lineage>
</organism>
<comment type="similarity">
    <text evidence="2 11">Belongs to the cation transport ATPase (P-type) (TC 3.A.3) family. Type IB subfamily.</text>
</comment>
<keyword evidence="9 11" id="KW-1133">Transmembrane helix</keyword>
<evidence type="ECO:0000256" key="5">
    <source>
        <dbReference type="ARBA" id="ARBA00022723"/>
    </source>
</evidence>
<evidence type="ECO:0000256" key="6">
    <source>
        <dbReference type="ARBA" id="ARBA00022741"/>
    </source>
</evidence>
<keyword evidence="15" id="KW-1185">Reference proteome</keyword>
<evidence type="ECO:0000256" key="8">
    <source>
        <dbReference type="ARBA" id="ARBA00022967"/>
    </source>
</evidence>
<evidence type="ECO:0000256" key="3">
    <source>
        <dbReference type="ARBA" id="ARBA00022475"/>
    </source>
</evidence>
<dbReference type="EMBL" id="VLKT01000061">
    <property type="protein sequence ID" value="TWI23102.1"/>
    <property type="molecule type" value="Genomic_DNA"/>
</dbReference>
<dbReference type="SUPFAM" id="SSF81653">
    <property type="entry name" value="Calcium ATPase, transduction domain A"/>
    <property type="match status" value="1"/>
</dbReference>
<reference evidence="14 15" key="1">
    <citation type="journal article" date="2015" name="Stand. Genomic Sci.">
        <title>Genomic Encyclopedia of Bacterial and Archaeal Type Strains, Phase III: the genomes of soil and plant-associated and newly described type strains.</title>
        <authorList>
            <person name="Whitman W.B."/>
            <person name="Woyke T."/>
            <person name="Klenk H.P."/>
            <person name="Zhou Y."/>
            <person name="Lilburn T.G."/>
            <person name="Beck B.J."/>
            <person name="De Vos P."/>
            <person name="Vandamme P."/>
            <person name="Eisen J.A."/>
            <person name="Garrity G."/>
            <person name="Hugenholtz P."/>
            <person name="Kyrpides N.C."/>
        </authorList>
    </citation>
    <scope>NUCLEOTIDE SEQUENCE [LARGE SCALE GENOMIC DNA]</scope>
    <source>
        <strain evidence="14 15">CGMCC 1.2546</strain>
    </source>
</reference>
<feature type="transmembrane region" description="Helical" evidence="11">
    <location>
        <begin position="176"/>
        <end position="198"/>
    </location>
</feature>
<keyword evidence="10 11" id="KW-0472">Membrane</keyword>
<feature type="domain" description="P-type ATPase A" evidence="12">
    <location>
        <begin position="270"/>
        <end position="370"/>
    </location>
</feature>
<dbReference type="InterPro" id="IPR059000">
    <property type="entry name" value="ATPase_P-type_domA"/>
</dbReference>
<feature type="transmembrane region" description="Helical" evidence="11">
    <location>
        <begin position="389"/>
        <end position="408"/>
    </location>
</feature>
<dbReference type="Pfam" id="PF00702">
    <property type="entry name" value="Hydrolase"/>
    <property type="match status" value="1"/>
</dbReference>
<dbReference type="SFLD" id="SFLDG00002">
    <property type="entry name" value="C1.7:_P-type_atpase_like"/>
    <property type="match status" value="1"/>
</dbReference>
<feature type="transmembrane region" description="Helical" evidence="11">
    <location>
        <begin position="205"/>
        <end position="229"/>
    </location>
</feature>
<evidence type="ECO:0000256" key="2">
    <source>
        <dbReference type="ARBA" id="ARBA00006024"/>
    </source>
</evidence>
<protein>
    <submittedName>
        <fullName evidence="14">Cu2+-exporting ATPase</fullName>
    </submittedName>
</protein>
<dbReference type="PANTHER" id="PTHR43520:SF8">
    <property type="entry name" value="P-TYPE CU(+) TRANSPORTER"/>
    <property type="match status" value="1"/>
</dbReference>
<dbReference type="InterPro" id="IPR006121">
    <property type="entry name" value="HMA_dom"/>
</dbReference>
<dbReference type="AlphaFoldDB" id="A0A562MT57"/>
<dbReference type="Gene3D" id="3.30.70.100">
    <property type="match status" value="1"/>
</dbReference>
<dbReference type="InterPro" id="IPR036412">
    <property type="entry name" value="HAD-like_sf"/>
</dbReference>
<evidence type="ECO:0000256" key="9">
    <source>
        <dbReference type="ARBA" id="ARBA00022989"/>
    </source>
</evidence>
<evidence type="ECO:0000256" key="10">
    <source>
        <dbReference type="ARBA" id="ARBA00023136"/>
    </source>
</evidence>
<feature type="transmembrane region" description="Helical" evidence="11">
    <location>
        <begin position="414"/>
        <end position="435"/>
    </location>
</feature>
<feature type="transmembrane region" description="Helical" evidence="11">
    <location>
        <begin position="139"/>
        <end position="156"/>
    </location>
</feature>
<evidence type="ECO:0000256" key="4">
    <source>
        <dbReference type="ARBA" id="ARBA00022692"/>
    </source>
</evidence>
<keyword evidence="5 11" id="KW-0479">Metal-binding</keyword>
<dbReference type="Gene3D" id="2.70.150.10">
    <property type="entry name" value="Calcium-transporting ATPase, cytoplasmic transduction domain A"/>
    <property type="match status" value="1"/>
</dbReference>
<dbReference type="PRINTS" id="PR00119">
    <property type="entry name" value="CATATPASE"/>
</dbReference>
<dbReference type="GO" id="GO:0005507">
    <property type="term" value="F:copper ion binding"/>
    <property type="evidence" value="ECO:0007669"/>
    <property type="project" value="TreeGrafter"/>
</dbReference>
<dbReference type="SFLD" id="SFLDF00027">
    <property type="entry name" value="p-type_atpase"/>
    <property type="match status" value="1"/>
</dbReference>
<feature type="transmembrane region" description="Helical" evidence="11">
    <location>
        <begin position="727"/>
        <end position="748"/>
    </location>
</feature>
<dbReference type="Gene3D" id="3.40.50.1000">
    <property type="entry name" value="HAD superfamily/HAD-like"/>
    <property type="match status" value="1"/>
</dbReference>
<dbReference type="GO" id="GO:0043682">
    <property type="term" value="F:P-type divalent copper transporter activity"/>
    <property type="evidence" value="ECO:0007669"/>
    <property type="project" value="TreeGrafter"/>
</dbReference>
<evidence type="ECO:0000256" key="1">
    <source>
        <dbReference type="ARBA" id="ARBA00004651"/>
    </source>
</evidence>
<dbReference type="InterPro" id="IPR023299">
    <property type="entry name" value="ATPase_P-typ_cyto_dom_N"/>
</dbReference>
<dbReference type="PRINTS" id="PR00120">
    <property type="entry name" value="HATPASE"/>
</dbReference>
<dbReference type="InterPro" id="IPR044492">
    <property type="entry name" value="P_typ_ATPase_HD_dom"/>
</dbReference>
<evidence type="ECO:0000259" key="12">
    <source>
        <dbReference type="Pfam" id="PF00122"/>
    </source>
</evidence>
<dbReference type="InterPro" id="IPR027256">
    <property type="entry name" value="P-typ_ATPase_IB"/>
</dbReference>